<dbReference type="Gene3D" id="3.30.565.10">
    <property type="entry name" value="Histidine kinase-like ATPase, C-terminal domain"/>
    <property type="match status" value="1"/>
</dbReference>
<dbReference type="InterPro" id="IPR004358">
    <property type="entry name" value="Sig_transdc_His_kin-like_C"/>
</dbReference>
<dbReference type="InterPro" id="IPR001789">
    <property type="entry name" value="Sig_transdc_resp-reg_receiver"/>
</dbReference>
<organism evidence="8">
    <name type="scientific">uncultured Cytophagales bacterium</name>
    <dbReference type="NCBI Taxonomy" id="158755"/>
    <lineage>
        <taxon>Bacteria</taxon>
        <taxon>Pseudomonadati</taxon>
        <taxon>Bacteroidota</taxon>
        <taxon>Sphingobacteriia</taxon>
        <taxon>Sphingobacteriales</taxon>
        <taxon>environmental samples</taxon>
    </lineage>
</organism>
<feature type="modified residue" description="4-aspartylphosphate" evidence="4">
    <location>
        <position position="58"/>
    </location>
</feature>
<dbReference type="SMART" id="SM00387">
    <property type="entry name" value="HATPase_c"/>
    <property type="match status" value="1"/>
</dbReference>
<dbReference type="PRINTS" id="PR00344">
    <property type="entry name" value="BCTRLSENSOR"/>
</dbReference>
<dbReference type="Gene3D" id="3.40.50.2300">
    <property type="match status" value="1"/>
</dbReference>
<dbReference type="Pfam" id="PF02518">
    <property type="entry name" value="HATPase_c"/>
    <property type="match status" value="1"/>
</dbReference>
<dbReference type="Gene3D" id="1.10.287.130">
    <property type="match status" value="1"/>
</dbReference>
<reference evidence="8" key="1">
    <citation type="submission" date="2020-02" db="EMBL/GenBank/DDBJ databases">
        <authorList>
            <person name="Meier V. D."/>
        </authorList>
    </citation>
    <scope>NUCLEOTIDE SEQUENCE</scope>
    <source>
        <strain evidence="8">AVDCRST_MAG56</strain>
    </source>
</reference>
<evidence type="ECO:0000256" key="1">
    <source>
        <dbReference type="ARBA" id="ARBA00000085"/>
    </source>
</evidence>
<dbReference type="SUPFAM" id="SSF47384">
    <property type="entry name" value="Homodimeric domain of signal transducing histidine kinase"/>
    <property type="match status" value="1"/>
</dbReference>
<dbReference type="InterPro" id="IPR011006">
    <property type="entry name" value="CheY-like_superfamily"/>
</dbReference>
<dbReference type="SMART" id="SM00448">
    <property type="entry name" value="REC"/>
    <property type="match status" value="1"/>
</dbReference>
<evidence type="ECO:0000256" key="5">
    <source>
        <dbReference type="SAM" id="Coils"/>
    </source>
</evidence>
<dbReference type="PANTHER" id="PTHR43547:SF2">
    <property type="entry name" value="HYBRID SIGNAL TRANSDUCTION HISTIDINE KINASE C"/>
    <property type="match status" value="1"/>
</dbReference>
<dbReference type="SUPFAM" id="SSF55874">
    <property type="entry name" value="ATPase domain of HSP90 chaperone/DNA topoisomerase II/histidine kinase"/>
    <property type="match status" value="1"/>
</dbReference>
<dbReference type="InterPro" id="IPR036890">
    <property type="entry name" value="HATPase_C_sf"/>
</dbReference>
<dbReference type="PANTHER" id="PTHR43547">
    <property type="entry name" value="TWO-COMPONENT HISTIDINE KINASE"/>
    <property type="match status" value="1"/>
</dbReference>
<keyword evidence="3 4" id="KW-0597">Phosphoprotein</keyword>
<evidence type="ECO:0000313" key="8">
    <source>
        <dbReference type="EMBL" id="CAA9234607.1"/>
    </source>
</evidence>
<evidence type="ECO:0000256" key="4">
    <source>
        <dbReference type="PROSITE-ProRule" id="PRU00169"/>
    </source>
</evidence>
<dbReference type="AlphaFoldDB" id="A0A6J4HV56"/>
<dbReference type="Pfam" id="PF00072">
    <property type="entry name" value="Response_reg"/>
    <property type="match status" value="1"/>
</dbReference>
<dbReference type="SMART" id="SM00388">
    <property type="entry name" value="HisKA"/>
    <property type="match status" value="1"/>
</dbReference>
<evidence type="ECO:0000259" key="7">
    <source>
        <dbReference type="PROSITE" id="PS50110"/>
    </source>
</evidence>
<dbReference type="InterPro" id="IPR005467">
    <property type="entry name" value="His_kinase_dom"/>
</dbReference>
<proteinExistence type="predicted"/>
<accession>A0A6J4HV56</accession>
<dbReference type="PROSITE" id="PS50110">
    <property type="entry name" value="RESPONSE_REGULATORY"/>
    <property type="match status" value="1"/>
</dbReference>
<feature type="domain" description="Response regulatory" evidence="7">
    <location>
        <begin position="8"/>
        <end position="126"/>
    </location>
</feature>
<feature type="coiled-coil region" evidence="5">
    <location>
        <begin position="132"/>
        <end position="166"/>
    </location>
</feature>
<gene>
    <name evidence="8" type="ORF">AVDCRST_MAG56-1117</name>
</gene>
<evidence type="ECO:0000256" key="3">
    <source>
        <dbReference type="ARBA" id="ARBA00022553"/>
    </source>
</evidence>
<dbReference type="CDD" id="cd00082">
    <property type="entry name" value="HisKA"/>
    <property type="match status" value="1"/>
</dbReference>
<dbReference type="EC" id="2.7.13.3" evidence="2"/>
<dbReference type="PROSITE" id="PS50109">
    <property type="entry name" value="HIS_KIN"/>
    <property type="match status" value="1"/>
</dbReference>
<keyword evidence="5" id="KW-0175">Coiled coil</keyword>
<dbReference type="InterPro" id="IPR003594">
    <property type="entry name" value="HATPase_dom"/>
</dbReference>
<evidence type="ECO:0000259" key="6">
    <source>
        <dbReference type="PROSITE" id="PS50109"/>
    </source>
</evidence>
<dbReference type="InterPro" id="IPR003661">
    <property type="entry name" value="HisK_dim/P_dom"/>
</dbReference>
<dbReference type="EMBL" id="CADCTQ010000107">
    <property type="protein sequence ID" value="CAA9234607.1"/>
    <property type="molecule type" value="Genomic_DNA"/>
</dbReference>
<sequence>MDTRPQIKILLVDDREDNLFSIEAIFGHEDYQFVKANSGRQALKILLSQQDFSLILMDVQMPDLDGFETASLIYDREKLRHIPIIFITAFDFSDDKIYRGYQAGAVDYIFKPINPTLLKAKVSVFVELYRKNHQLLAQEQKLLAVNNELEERVTQRTEELLRKNLELEGKNVELKKINHDLDNFVYAASHDLKGPMANLEGLINLLSRKVKGKISDEDAQLFSLINHSIIKFNRTLKDLTEITKVQKDLEEEREPVAFGQVVTDIKSDLSKMIAEAEAVIEEQYEAAEVMYASKNVRSILYNLLTNGIKYCSPERPPRISVKTYYEGDEVVLTVTDNGLGISAEQLPKLFGMFKRLHTHVDGSGIGLYIVKRIIENNGGRITVESQLDRGTAFIIRFGSNSRVMHEKVPQFVIE</sequence>
<protein>
    <recommendedName>
        <fullName evidence="2">histidine kinase</fullName>
        <ecNumber evidence="2">2.7.13.3</ecNumber>
    </recommendedName>
</protein>
<dbReference type="InterPro" id="IPR036097">
    <property type="entry name" value="HisK_dim/P_sf"/>
</dbReference>
<feature type="domain" description="Histidine kinase" evidence="6">
    <location>
        <begin position="187"/>
        <end position="401"/>
    </location>
</feature>
<dbReference type="GO" id="GO:0000155">
    <property type="term" value="F:phosphorelay sensor kinase activity"/>
    <property type="evidence" value="ECO:0007669"/>
    <property type="project" value="InterPro"/>
</dbReference>
<evidence type="ECO:0000256" key="2">
    <source>
        <dbReference type="ARBA" id="ARBA00012438"/>
    </source>
</evidence>
<name>A0A6J4HV56_9SPHI</name>
<comment type="catalytic activity">
    <reaction evidence="1">
        <text>ATP + protein L-histidine = ADP + protein N-phospho-L-histidine.</text>
        <dbReference type="EC" id="2.7.13.3"/>
    </reaction>
</comment>
<dbReference type="SUPFAM" id="SSF52172">
    <property type="entry name" value="CheY-like"/>
    <property type="match status" value="1"/>
</dbReference>